<sequence>MASKLKKQRIQKVNDLENEVIRLEQIHKRDRKKETLEKLKRSREALNKLLTYKAEGAMRYTGQKYYEVGNHANLFKTLNLPKLTQEEADDLNKPITDTEVKEVIKLLKNNKSPGTDKLIYNYALKENDPPKSCSEAIITVIHEEGKNPKDCASYRPISLLGNDLKILGSILADRMQRYLKNIIIKPDQTGFITTRQGSNNIRRVLNIQSTAKKDCQPSMLLALDAKKAFDRVDWDYLNYTLKKMGFNNTFIKWISILNQNPISRVRVNGYCSEFFNIKMGVRQGSPVSPILFAISIEPLAELIRTNKHIEGIIDKGGTEHTISLFYNTPLMKCLLTFGHISGYKKEVKFKWPKAGLKYLGVILTNNFPLLYDANCNTIISQMKKD</sequence>
<reference evidence="3" key="1">
    <citation type="submission" date="2025-08" db="UniProtKB">
        <authorList>
            <consortium name="Ensembl"/>
        </authorList>
    </citation>
    <scope>IDENTIFICATION</scope>
</reference>
<evidence type="ECO:0000313" key="3">
    <source>
        <dbReference type="Ensembl" id="ENSFHEP00000005055.1"/>
    </source>
</evidence>
<name>A0A3Q2P0F7_FUNHE</name>
<dbReference type="Ensembl" id="ENSFHET00000007798.1">
    <property type="protein sequence ID" value="ENSFHEP00000005055.1"/>
    <property type="gene ID" value="ENSFHEG00000006003.1"/>
</dbReference>
<reference evidence="3" key="2">
    <citation type="submission" date="2025-09" db="UniProtKB">
        <authorList>
            <consortium name="Ensembl"/>
        </authorList>
    </citation>
    <scope>IDENTIFICATION</scope>
</reference>
<dbReference type="InterPro" id="IPR043502">
    <property type="entry name" value="DNA/RNA_pol_sf"/>
</dbReference>
<protein>
    <recommendedName>
        <fullName evidence="2">Reverse transcriptase domain-containing protein</fullName>
    </recommendedName>
</protein>
<keyword evidence="4" id="KW-1185">Reference proteome</keyword>
<keyword evidence="1" id="KW-0175">Coiled coil</keyword>
<dbReference type="CDD" id="cd01650">
    <property type="entry name" value="RT_nLTR_like"/>
    <property type="match status" value="1"/>
</dbReference>
<feature type="coiled-coil region" evidence="1">
    <location>
        <begin position="6"/>
        <end position="49"/>
    </location>
</feature>
<evidence type="ECO:0000313" key="4">
    <source>
        <dbReference type="Proteomes" id="UP000265000"/>
    </source>
</evidence>
<dbReference type="SUPFAM" id="SSF56672">
    <property type="entry name" value="DNA/RNA polymerases"/>
    <property type="match status" value="1"/>
</dbReference>
<dbReference type="AlphaFoldDB" id="A0A3Q2P0F7"/>
<dbReference type="STRING" id="8078.ENSFHEP00000005055"/>
<dbReference type="GeneTree" id="ENSGT00940000165023"/>
<dbReference type="PANTHER" id="PTHR19446">
    <property type="entry name" value="REVERSE TRANSCRIPTASES"/>
    <property type="match status" value="1"/>
</dbReference>
<proteinExistence type="predicted"/>
<accession>A0A3Q2P0F7</accession>
<feature type="domain" description="Reverse transcriptase" evidence="2">
    <location>
        <begin position="149"/>
        <end position="307"/>
    </location>
</feature>
<dbReference type="Pfam" id="PF00078">
    <property type="entry name" value="RVT_1"/>
    <property type="match status" value="1"/>
</dbReference>
<dbReference type="Proteomes" id="UP000265000">
    <property type="component" value="Unplaced"/>
</dbReference>
<dbReference type="InterPro" id="IPR000477">
    <property type="entry name" value="RT_dom"/>
</dbReference>
<evidence type="ECO:0000259" key="2">
    <source>
        <dbReference type="Pfam" id="PF00078"/>
    </source>
</evidence>
<evidence type="ECO:0000256" key="1">
    <source>
        <dbReference type="SAM" id="Coils"/>
    </source>
</evidence>
<organism evidence="3 4">
    <name type="scientific">Fundulus heteroclitus</name>
    <name type="common">Killifish</name>
    <name type="synonym">Mummichog</name>
    <dbReference type="NCBI Taxonomy" id="8078"/>
    <lineage>
        <taxon>Eukaryota</taxon>
        <taxon>Metazoa</taxon>
        <taxon>Chordata</taxon>
        <taxon>Craniata</taxon>
        <taxon>Vertebrata</taxon>
        <taxon>Euteleostomi</taxon>
        <taxon>Actinopterygii</taxon>
        <taxon>Neopterygii</taxon>
        <taxon>Teleostei</taxon>
        <taxon>Neoteleostei</taxon>
        <taxon>Acanthomorphata</taxon>
        <taxon>Ovalentaria</taxon>
        <taxon>Atherinomorphae</taxon>
        <taxon>Cyprinodontiformes</taxon>
        <taxon>Fundulidae</taxon>
        <taxon>Fundulus</taxon>
    </lineage>
</organism>